<dbReference type="KEGG" id="lbc:LACBIDRAFT_293524"/>
<keyword evidence="1" id="KW-0732">Signal</keyword>
<dbReference type="EMBL" id="DS547097">
    <property type="protein sequence ID" value="EDR10220.1"/>
    <property type="molecule type" value="Genomic_DNA"/>
</dbReference>
<dbReference type="OrthoDB" id="2857942at2759"/>
<dbReference type="RefSeq" id="XP_001878670.1">
    <property type="nucleotide sequence ID" value="XM_001878635.1"/>
</dbReference>
<gene>
    <name evidence="2" type="ORF">LACBIDRAFT_293524</name>
</gene>
<dbReference type="HOGENOM" id="CLU_1518102_0_0_1"/>
<evidence type="ECO:0000256" key="1">
    <source>
        <dbReference type="SAM" id="SignalP"/>
    </source>
</evidence>
<dbReference type="AlphaFoldDB" id="B0D559"/>
<evidence type="ECO:0000313" key="2">
    <source>
        <dbReference type="EMBL" id="EDR10220.1"/>
    </source>
</evidence>
<sequence length="173" mass="18697">MQLQLSALLSLLTVALFAVPASSQRTLNIEVFDSPRRCLGTSFIFRNVAPGVCCTNIPRGYGFSAGSVGDGFVTNSCASQHLFEVFRGGECWQSRDGRRVGAVRWKPAGPCPGCLLEDGQTKGPAPSVFTYDDHSGVKNTIVVPADDEDAAQKIADLYEAKDFEALAKYEKEE</sequence>
<dbReference type="InParanoid" id="B0D559"/>
<reference evidence="2 3" key="1">
    <citation type="journal article" date="2008" name="Nature">
        <title>The genome of Laccaria bicolor provides insights into mycorrhizal symbiosis.</title>
        <authorList>
            <person name="Martin F."/>
            <person name="Aerts A."/>
            <person name="Ahren D."/>
            <person name="Brun A."/>
            <person name="Danchin E.G.J."/>
            <person name="Duchaussoy F."/>
            <person name="Gibon J."/>
            <person name="Kohler A."/>
            <person name="Lindquist E."/>
            <person name="Pereda V."/>
            <person name="Salamov A."/>
            <person name="Shapiro H.J."/>
            <person name="Wuyts J."/>
            <person name="Blaudez D."/>
            <person name="Buee M."/>
            <person name="Brokstein P."/>
            <person name="Canbaeck B."/>
            <person name="Cohen D."/>
            <person name="Courty P.E."/>
            <person name="Coutinho P.M."/>
            <person name="Delaruelle C."/>
            <person name="Detter J.C."/>
            <person name="Deveau A."/>
            <person name="DiFazio S."/>
            <person name="Duplessis S."/>
            <person name="Fraissinet-Tachet L."/>
            <person name="Lucic E."/>
            <person name="Frey-Klett P."/>
            <person name="Fourrey C."/>
            <person name="Feussner I."/>
            <person name="Gay G."/>
            <person name="Grimwood J."/>
            <person name="Hoegger P.J."/>
            <person name="Jain P."/>
            <person name="Kilaru S."/>
            <person name="Labbe J."/>
            <person name="Lin Y.C."/>
            <person name="Legue V."/>
            <person name="Le Tacon F."/>
            <person name="Marmeisse R."/>
            <person name="Melayah D."/>
            <person name="Montanini B."/>
            <person name="Muratet M."/>
            <person name="Nehls U."/>
            <person name="Niculita-Hirzel H."/>
            <person name="Oudot-Le Secq M.P."/>
            <person name="Peter M."/>
            <person name="Quesneville H."/>
            <person name="Rajashekar B."/>
            <person name="Reich M."/>
            <person name="Rouhier N."/>
            <person name="Schmutz J."/>
            <person name="Yin T."/>
            <person name="Chalot M."/>
            <person name="Henrissat B."/>
            <person name="Kuees U."/>
            <person name="Lucas S."/>
            <person name="Van de Peer Y."/>
            <person name="Podila G.K."/>
            <person name="Polle A."/>
            <person name="Pukkila P.J."/>
            <person name="Richardson P.M."/>
            <person name="Rouze P."/>
            <person name="Sanders I.R."/>
            <person name="Stajich J.E."/>
            <person name="Tunlid A."/>
            <person name="Tuskan G."/>
            <person name="Grigoriev I.V."/>
        </authorList>
    </citation>
    <scope>NUCLEOTIDE SEQUENCE [LARGE SCALE GENOMIC DNA]</scope>
    <source>
        <strain evidence="3">S238N-H82 / ATCC MYA-4686</strain>
    </source>
</reference>
<feature type="signal peptide" evidence="1">
    <location>
        <begin position="1"/>
        <end position="23"/>
    </location>
</feature>
<keyword evidence="3" id="KW-1185">Reference proteome</keyword>
<proteinExistence type="predicted"/>
<evidence type="ECO:0000313" key="3">
    <source>
        <dbReference type="Proteomes" id="UP000001194"/>
    </source>
</evidence>
<dbReference type="GeneID" id="6074465"/>
<feature type="chain" id="PRO_5002747093" evidence="1">
    <location>
        <begin position="24"/>
        <end position="173"/>
    </location>
</feature>
<protein>
    <submittedName>
        <fullName evidence="2">Predicted protein</fullName>
    </submittedName>
</protein>
<accession>B0D559</accession>
<dbReference type="Proteomes" id="UP000001194">
    <property type="component" value="Unassembled WGS sequence"/>
</dbReference>
<organism evidence="3">
    <name type="scientific">Laccaria bicolor (strain S238N-H82 / ATCC MYA-4686)</name>
    <name type="common">Bicoloured deceiver</name>
    <name type="synonym">Laccaria laccata var. bicolor</name>
    <dbReference type="NCBI Taxonomy" id="486041"/>
    <lineage>
        <taxon>Eukaryota</taxon>
        <taxon>Fungi</taxon>
        <taxon>Dikarya</taxon>
        <taxon>Basidiomycota</taxon>
        <taxon>Agaricomycotina</taxon>
        <taxon>Agaricomycetes</taxon>
        <taxon>Agaricomycetidae</taxon>
        <taxon>Agaricales</taxon>
        <taxon>Agaricineae</taxon>
        <taxon>Hydnangiaceae</taxon>
        <taxon>Laccaria</taxon>
    </lineage>
</organism>
<name>B0D559_LACBS</name>